<gene>
    <name evidence="2" type="ORF">DOK76_12770</name>
</gene>
<dbReference type="InterPro" id="IPR006935">
    <property type="entry name" value="Helicase/UvrB_N"/>
</dbReference>
<protein>
    <submittedName>
        <fullName evidence="2">Terminase B</fullName>
    </submittedName>
</protein>
<sequence>MKMSDKAKLTKIWRDNPIIFAKQALKFEPDEWQKEMLNALRDNKRVAVKSGQGVGKTGTTSVAILWFLRCHYQAKVFCTAPTLKQLVDVMWSELAKWLKGSMIENEIRYLKTKVEIIDDEETWFAAIRTANKPENMQGIHANNLLFIVDEGSGVPDNIFEVINGTLSGANNKWLVLGNPTKSTGAFYDIFHSDSHLWYCMTVSSRDSKRTNKENIAALENKHGKESDVVRVRVDGLFPKGASDTIIPLELIEYALEQTKQVDMVQVNAHQILDVGVDVARKGKDRSTVCFARLNYVYGISEHNQVLTTQLTGLVIHELKQYLNKLKNIKTVNIKVDETGVGGGVVDMLAEQVEILSINLGIKINVLGVKNNAKAENETQYVNLVSELWGDMSDLLSNNFFQNNEYALIRLPNIKELKAELSDRKFKFDSKSRIKLESKDDLEARGKRSPDYADSLMLAMYRPPQAIAEISRDYR</sequence>
<name>A0ABS3HW12_9ENTE</name>
<dbReference type="Gene3D" id="3.40.50.300">
    <property type="entry name" value="P-loop containing nucleotide triphosphate hydrolases"/>
    <property type="match status" value="1"/>
</dbReference>
<dbReference type="SUPFAM" id="SSF52540">
    <property type="entry name" value="P-loop containing nucleoside triphosphate hydrolases"/>
    <property type="match status" value="1"/>
</dbReference>
<keyword evidence="3" id="KW-1185">Reference proteome</keyword>
<reference evidence="2 3" key="1">
    <citation type="submission" date="2021-03" db="EMBL/GenBank/DDBJ databases">
        <title>Enterococcal diversity collection.</title>
        <authorList>
            <person name="Gilmore M.S."/>
            <person name="Schwartzman J."/>
            <person name="Van Tyne D."/>
            <person name="Martin M."/>
            <person name="Earl A.M."/>
            <person name="Manson A.L."/>
            <person name="Straub T."/>
            <person name="Salamzade R."/>
            <person name="Saavedra J."/>
            <person name="Lebreton F."/>
            <person name="Prichula J."/>
            <person name="Schaufler K."/>
            <person name="Gaca A."/>
            <person name="Sgardioli B."/>
            <person name="Wagenaar J."/>
            <person name="Strong T."/>
        </authorList>
    </citation>
    <scope>NUCLEOTIDE SEQUENCE [LARGE SCALE GENOMIC DNA]</scope>
    <source>
        <strain evidence="2 3">DIV0080</strain>
    </source>
</reference>
<evidence type="ECO:0000313" key="2">
    <source>
        <dbReference type="EMBL" id="MBO0477939.1"/>
    </source>
</evidence>
<organism evidence="2 3">
    <name type="scientific">Candidatus Vagococcus giribetii</name>
    <dbReference type="NCBI Taxonomy" id="2230876"/>
    <lineage>
        <taxon>Bacteria</taxon>
        <taxon>Bacillati</taxon>
        <taxon>Bacillota</taxon>
        <taxon>Bacilli</taxon>
        <taxon>Lactobacillales</taxon>
        <taxon>Enterococcaceae</taxon>
        <taxon>Vagococcus</taxon>
    </lineage>
</organism>
<evidence type="ECO:0000259" key="1">
    <source>
        <dbReference type="Pfam" id="PF04851"/>
    </source>
</evidence>
<proteinExistence type="predicted"/>
<accession>A0ABS3HW12</accession>
<dbReference type="EMBL" id="JAFLVX010000042">
    <property type="protein sequence ID" value="MBO0477939.1"/>
    <property type="molecule type" value="Genomic_DNA"/>
</dbReference>
<dbReference type="Pfam" id="PF04851">
    <property type="entry name" value="ResIII"/>
    <property type="match status" value="1"/>
</dbReference>
<evidence type="ECO:0000313" key="3">
    <source>
        <dbReference type="Proteomes" id="UP000664857"/>
    </source>
</evidence>
<dbReference type="InterPro" id="IPR027417">
    <property type="entry name" value="P-loop_NTPase"/>
</dbReference>
<dbReference type="Proteomes" id="UP000664857">
    <property type="component" value="Unassembled WGS sequence"/>
</dbReference>
<comment type="caution">
    <text evidence="2">The sequence shown here is derived from an EMBL/GenBank/DDBJ whole genome shotgun (WGS) entry which is preliminary data.</text>
</comment>
<dbReference type="Gene3D" id="3.30.420.240">
    <property type="match status" value="1"/>
</dbReference>
<feature type="domain" description="Helicase/UvrB N-terminal" evidence="1">
    <location>
        <begin position="27"/>
        <end position="150"/>
    </location>
</feature>